<dbReference type="InterPro" id="IPR000719">
    <property type="entry name" value="Prot_kinase_dom"/>
</dbReference>
<evidence type="ECO:0000313" key="12">
    <source>
        <dbReference type="Proteomes" id="UP000287224"/>
    </source>
</evidence>
<evidence type="ECO:0000256" key="5">
    <source>
        <dbReference type="ARBA" id="ARBA00022777"/>
    </source>
</evidence>
<dbReference type="InterPro" id="IPR015943">
    <property type="entry name" value="WD40/YVTN_repeat-like_dom_sf"/>
</dbReference>
<evidence type="ECO:0000256" key="8">
    <source>
        <dbReference type="PROSITE-ProRule" id="PRU10141"/>
    </source>
</evidence>
<dbReference type="Gene3D" id="1.10.510.10">
    <property type="entry name" value="Transferase(Phosphotransferase) domain 1"/>
    <property type="match status" value="1"/>
</dbReference>
<dbReference type="PROSITE" id="PS50011">
    <property type="entry name" value="PROTEIN_KINASE_DOM"/>
    <property type="match status" value="1"/>
</dbReference>
<keyword evidence="9" id="KW-0472">Membrane</keyword>
<evidence type="ECO:0000313" key="11">
    <source>
        <dbReference type="EMBL" id="GCE08050.1"/>
    </source>
</evidence>
<evidence type="ECO:0000256" key="6">
    <source>
        <dbReference type="ARBA" id="ARBA00022840"/>
    </source>
</evidence>
<keyword evidence="5" id="KW-0418">Kinase</keyword>
<proteinExistence type="inferred from homology"/>
<dbReference type="GO" id="GO:0005524">
    <property type="term" value="F:ATP binding"/>
    <property type="evidence" value="ECO:0007669"/>
    <property type="project" value="UniProtKB-UniRule"/>
</dbReference>
<dbReference type="InterPro" id="IPR013979">
    <property type="entry name" value="TIF_beta_prop-like"/>
</dbReference>
<dbReference type="GO" id="GO:0004674">
    <property type="term" value="F:protein serine/threonine kinase activity"/>
    <property type="evidence" value="ECO:0007669"/>
    <property type="project" value="UniProtKB-EC"/>
</dbReference>
<dbReference type="SMART" id="SM00320">
    <property type="entry name" value="WD40"/>
    <property type="match status" value="5"/>
</dbReference>
<dbReference type="PANTHER" id="PTHR43671:SF13">
    <property type="entry name" value="SERINE_THREONINE-PROTEIN KINASE NEK2"/>
    <property type="match status" value="1"/>
</dbReference>
<feature type="domain" description="Protein kinase" evidence="10">
    <location>
        <begin position="47"/>
        <end position="309"/>
    </location>
</feature>
<keyword evidence="9" id="KW-0812">Transmembrane</keyword>
<organism evidence="11 12">
    <name type="scientific">Dictyobacter aurantiacus</name>
    <dbReference type="NCBI Taxonomy" id="1936993"/>
    <lineage>
        <taxon>Bacteria</taxon>
        <taxon>Bacillati</taxon>
        <taxon>Chloroflexota</taxon>
        <taxon>Ktedonobacteria</taxon>
        <taxon>Ktedonobacterales</taxon>
        <taxon>Dictyobacteraceae</taxon>
        <taxon>Dictyobacter</taxon>
    </lineage>
</organism>
<protein>
    <recommendedName>
        <fullName evidence="2">non-specific serine/threonine protein kinase</fullName>
        <ecNumber evidence="2">2.7.11.1</ecNumber>
    </recommendedName>
</protein>
<dbReference type="EC" id="2.7.11.1" evidence="2"/>
<keyword evidence="6 8" id="KW-0067">ATP-binding</keyword>
<feature type="transmembrane region" description="Helical" evidence="9">
    <location>
        <begin position="355"/>
        <end position="375"/>
    </location>
</feature>
<feature type="binding site" evidence="8">
    <location>
        <position position="77"/>
    </location>
    <ligand>
        <name>ATP</name>
        <dbReference type="ChEBI" id="CHEBI:30616"/>
    </ligand>
</feature>
<feature type="repeat" description="WD" evidence="7">
    <location>
        <begin position="443"/>
        <end position="472"/>
    </location>
</feature>
<reference evidence="12" key="1">
    <citation type="submission" date="2018-12" db="EMBL/GenBank/DDBJ databases">
        <title>Tengunoibacter tsumagoiensis gen. nov., sp. nov., Dictyobacter kobayashii sp. nov., D. alpinus sp. nov., and D. joshuensis sp. nov. and description of Dictyobacteraceae fam. nov. within the order Ktedonobacterales isolated from Tengu-no-mugimeshi.</title>
        <authorList>
            <person name="Wang C.M."/>
            <person name="Zheng Y."/>
            <person name="Sakai Y."/>
            <person name="Toyoda A."/>
            <person name="Minakuchi Y."/>
            <person name="Abe K."/>
            <person name="Yokota A."/>
            <person name="Yabe S."/>
        </authorList>
    </citation>
    <scope>NUCLEOTIDE SEQUENCE [LARGE SCALE GENOMIC DNA]</scope>
    <source>
        <strain evidence="12">S-27</strain>
    </source>
</reference>
<dbReference type="RefSeq" id="WP_126600324.1">
    <property type="nucleotide sequence ID" value="NZ_BIFQ01000002.1"/>
</dbReference>
<evidence type="ECO:0000256" key="9">
    <source>
        <dbReference type="SAM" id="Phobius"/>
    </source>
</evidence>
<dbReference type="Proteomes" id="UP000287224">
    <property type="component" value="Unassembled WGS sequence"/>
</dbReference>
<dbReference type="InterPro" id="IPR050660">
    <property type="entry name" value="NEK_Ser/Thr_kinase"/>
</dbReference>
<dbReference type="EMBL" id="BIFQ01000002">
    <property type="protein sequence ID" value="GCE08050.1"/>
    <property type="molecule type" value="Genomic_DNA"/>
</dbReference>
<dbReference type="InterPro" id="IPR017441">
    <property type="entry name" value="Protein_kinase_ATP_BS"/>
</dbReference>
<dbReference type="PROSITE" id="PS00107">
    <property type="entry name" value="PROTEIN_KINASE_ATP"/>
    <property type="match status" value="1"/>
</dbReference>
<comment type="caution">
    <text evidence="11">The sequence shown here is derived from an EMBL/GenBank/DDBJ whole genome shotgun (WGS) entry which is preliminary data.</text>
</comment>
<dbReference type="InterPro" id="IPR001680">
    <property type="entry name" value="WD40_rpt"/>
</dbReference>
<dbReference type="OrthoDB" id="141904at2"/>
<sequence length="702" mass="77847">MTAKMLYCARCGAANSSQDVTCFACQNQLGLPGDDDDTASELIGGRYRVLAQVGVGGFATVYQVQDTQEKNAIRALKQINLSKLTAQQAIEATDAFNREVRLLSQLAHINLPHVYHHFTDPEHWYLVMDFIEGETLERYLELQVSSTPAVAQPAPLLPFDEIFSIALQLCEVLSYLHGRQPPVIFRDLKPSNIMRSRTGQLYLIDFGIARRFKPGQARDTIPFGSPGYAAPEQYGKAQTTPASDIFSLGALLHYLLSGEDPVENPFKFSPISAYGQSGVSELATLVERMVRFNSAERPSSIAEIYREILLIKRAGSNPRSGTPAPMRVGGASTAGQVQIQTSWPVLTRRRIRRRAILVGCTVLGVAVAFGGVQGFNAYRQAKALRLQENILNDNQFMYTSVLAPDGHTCVSIDTDIFLVWDIRQNRPIWDGEEDVNPRPEPTWSPDSRHFATVAGDGSVTVWDWRQQQTTHVVAAYPFGRNLNANTCLAWSPDGRYIAVAQSDAESGKVDLQILNPTSGDVIASDSSLFSPILALDWSPDSKMLVTNNAQDVLNVYEVSPLFKWRHTYALPRAQLFPHEHIDAVVRWSPDGNWIAAAPYQGPLSIWSPITIQGITFADPASHRNLIYSGLKWSPNGKHLAAFNSENNMSFWNVSTKQVLDTSSVFSVGDDSSRATLYWRSDSQSVDIIDVHRRIINIPIPAR</sequence>
<evidence type="ECO:0000256" key="2">
    <source>
        <dbReference type="ARBA" id="ARBA00012513"/>
    </source>
</evidence>
<name>A0A401ZMK4_9CHLR</name>
<dbReference type="InterPro" id="IPR011009">
    <property type="entry name" value="Kinase-like_dom_sf"/>
</dbReference>
<dbReference type="Pfam" id="PF08662">
    <property type="entry name" value="eIF2A"/>
    <property type="match status" value="1"/>
</dbReference>
<keyword evidence="9" id="KW-1133">Transmembrane helix</keyword>
<dbReference type="PROSITE" id="PS50082">
    <property type="entry name" value="WD_REPEATS_2"/>
    <property type="match status" value="1"/>
</dbReference>
<keyword evidence="3" id="KW-0808">Transferase</keyword>
<comment type="similarity">
    <text evidence="1">Belongs to the protein kinase superfamily. NEK Ser/Thr protein kinase family. NIMA subfamily.</text>
</comment>
<dbReference type="CDD" id="cd14014">
    <property type="entry name" value="STKc_PknB_like"/>
    <property type="match status" value="1"/>
</dbReference>
<evidence type="ECO:0000256" key="1">
    <source>
        <dbReference type="ARBA" id="ARBA00010886"/>
    </source>
</evidence>
<keyword evidence="4 8" id="KW-0547">Nucleotide-binding</keyword>
<dbReference type="Pfam" id="PF00069">
    <property type="entry name" value="Pkinase"/>
    <property type="match status" value="1"/>
</dbReference>
<dbReference type="SUPFAM" id="SSF56112">
    <property type="entry name" value="Protein kinase-like (PK-like)"/>
    <property type="match status" value="1"/>
</dbReference>
<dbReference type="Gene3D" id="2.130.10.10">
    <property type="entry name" value="YVTN repeat-like/Quinoprotein amine dehydrogenase"/>
    <property type="match status" value="3"/>
</dbReference>
<dbReference type="Gene3D" id="3.30.200.20">
    <property type="entry name" value="Phosphorylase Kinase, domain 1"/>
    <property type="match status" value="1"/>
</dbReference>
<gene>
    <name evidence="11" type="ORF">KDAU_53790</name>
</gene>
<keyword evidence="12" id="KW-1185">Reference proteome</keyword>
<dbReference type="SUPFAM" id="SSF69322">
    <property type="entry name" value="Tricorn protease domain 2"/>
    <property type="match status" value="1"/>
</dbReference>
<evidence type="ECO:0000256" key="7">
    <source>
        <dbReference type="PROSITE-ProRule" id="PRU00221"/>
    </source>
</evidence>
<evidence type="ECO:0000256" key="4">
    <source>
        <dbReference type="ARBA" id="ARBA00022741"/>
    </source>
</evidence>
<evidence type="ECO:0000256" key="3">
    <source>
        <dbReference type="ARBA" id="ARBA00022679"/>
    </source>
</evidence>
<accession>A0A401ZMK4</accession>
<keyword evidence="7" id="KW-0853">WD repeat</keyword>
<evidence type="ECO:0000259" key="10">
    <source>
        <dbReference type="PROSITE" id="PS50011"/>
    </source>
</evidence>
<dbReference type="AlphaFoldDB" id="A0A401ZMK4"/>
<dbReference type="PANTHER" id="PTHR43671">
    <property type="entry name" value="SERINE/THREONINE-PROTEIN KINASE NEK"/>
    <property type="match status" value="1"/>
</dbReference>
<dbReference type="SMART" id="SM00220">
    <property type="entry name" value="S_TKc"/>
    <property type="match status" value="1"/>
</dbReference>